<gene>
    <name evidence="2" type="ordered locus">cauri_0415</name>
</gene>
<keyword evidence="3" id="KW-1185">Reference proteome</keyword>
<dbReference type="EMBL" id="CP001601">
    <property type="protein sequence ID" value="ACP32014.1"/>
    <property type="molecule type" value="Genomic_DNA"/>
</dbReference>
<protein>
    <recommendedName>
        <fullName evidence="4">Glycosyltransferase</fullName>
    </recommendedName>
</protein>
<dbReference type="RefSeq" id="WP_012714836.1">
    <property type="nucleotide sequence ID" value="NC_012590.1"/>
</dbReference>
<dbReference type="GO" id="GO:0016740">
    <property type="term" value="F:transferase activity"/>
    <property type="evidence" value="ECO:0007669"/>
    <property type="project" value="InterPro"/>
</dbReference>
<dbReference type="eggNOG" id="COG1922">
    <property type="taxonomic scope" value="Bacteria"/>
</dbReference>
<dbReference type="STRING" id="548476.cauri_0415"/>
<feature type="compositionally biased region" description="Polar residues" evidence="1">
    <location>
        <begin position="1"/>
        <end position="10"/>
    </location>
</feature>
<organism evidence="2 3">
    <name type="scientific">Corynebacterium aurimucosum (strain ATCC 700975 / DSM 44827 / CIP 107346 / CN-1)</name>
    <name type="common">Corynebacterium nigricans</name>
    <dbReference type="NCBI Taxonomy" id="548476"/>
    <lineage>
        <taxon>Bacteria</taxon>
        <taxon>Bacillati</taxon>
        <taxon>Actinomycetota</taxon>
        <taxon>Actinomycetes</taxon>
        <taxon>Mycobacteriales</taxon>
        <taxon>Corynebacteriaceae</taxon>
        <taxon>Corynebacterium</taxon>
    </lineage>
</organism>
<evidence type="ECO:0000313" key="3">
    <source>
        <dbReference type="Proteomes" id="UP000002077"/>
    </source>
</evidence>
<evidence type="ECO:0008006" key="4">
    <source>
        <dbReference type="Google" id="ProtNLM"/>
    </source>
</evidence>
<dbReference type="GeneID" id="31923034"/>
<feature type="region of interest" description="Disordered" evidence="1">
    <location>
        <begin position="1"/>
        <end position="21"/>
    </location>
</feature>
<accession>C3PKS8</accession>
<dbReference type="HOGENOM" id="CLU_1438862_0_0_11"/>
<proteinExistence type="predicted"/>
<evidence type="ECO:0000256" key="1">
    <source>
        <dbReference type="SAM" id="MobiDB-lite"/>
    </source>
</evidence>
<dbReference type="InterPro" id="IPR004629">
    <property type="entry name" value="WecG_TagA_CpsF"/>
</dbReference>
<dbReference type="KEGG" id="car:cauri_0415"/>
<dbReference type="Proteomes" id="UP000002077">
    <property type="component" value="Chromosome"/>
</dbReference>
<sequence length="188" mass="20375">MTYNSTTDRVPSSAGASPAPDPAVAEFARRIARPGAVVTWLNHWSVQQAQWSALETMTDIGIDGTLLQLMLARCGMDMGRTSADLVLPVLFRDVLEPDQRIAFIGSAPGVATRAAERIGGHQTCAFDGYGELKELRRDPSQLRAWRPDVVVLGLGAPLQEEVAAELHVALPEAIVCTSRWLDRSAGRQ</sequence>
<evidence type="ECO:0000313" key="2">
    <source>
        <dbReference type="EMBL" id="ACP32014.1"/>
    </source>
</evidence>
<dbReference type="AlphaFoldDB" id="C3PKS8"/>
<dbReference type="Pfam" id="PF03808">
    <property type="entry name" value="Glyco_tran_WecG"/>
    <property type="match status" value="1"/>
</dbReference>
<name>C3PKS8_CORA7</name>
<reference evidence="2 3" key="1">
    <citation type="journal article" date="2010" name="BMC Genomics">
        <title>Complete genome sequence and lifestyle of black-pigmented Corynebacterium aurimucosum ATCC 700975 (formerly C. nigricans CN-1) isolated from a vaginal swab of a woman with spontaneous abortion.</title>
        <authorList>
            <person name="Trost E."/>
            <person name="Gotker S."/>
            <person name="Schneider J."/>
            <person name="Schneiker-Bekel S."/>
            <person name="Szczepanowski R."/>
            <person name="Tilker A."/>
            <person name="Viehoever P."/>
            <person name="Arnold W."/>
            <person name="Bekel T."/>
            <person name="Blom J."/>
            <person name="Gartemann K.H."/>
            <person name="Linke B."/>
            <person name="Goesmann A."/>
            <person name="Puhler A."/>
            <person name="Shukla S.K."/>
            <person name="Tauch A."/>
        </authorList>
    </citation>
    <scope>NUCLEOTIDE SEQUENCE [LARGE SCALE GENOMIC DNA]</scope>
    <source>
        <strain evidence="3">ATCC 700975 / DSM 44827 / CIP 107346 / CN-1</strain>
    </source>
</reference>